<protein>
    <recommendedName>
        <fullName evidence="2">Fructose-1-6-bisphosphatase class 1 C-terminal domain-containing protein</fullName>
    </recommendedName>
</protein>
<name>Q1PWU0_KUEST</name>
<dbReference type="GO" id="GO:0006002">
    <property type="term" value="P:fructose 6-phosphate metabolic process"/>
    <property type="evidence" value="ECO:0007669"/>
    <property type="project" value="TreeGrafter"/>
</dbReference>
<dbReference type="InterPro" id="IPR000146">
    <property type="entry name" value="FBPase_class-1"/>
</dbReference>
<dbReference type="GO" id="GO:0042132">
    <property type="term" value="F:fructose 1,6-bisphosphate 1-phosphatase activity"/>
    <property type="evidence" value="ECO:0007669"/>
    <property type="project" value="TreeGrafter"/>
</dbReference>
<dbReference type="GO" id="GO:0006000">
    <property type="term" value="P:fructose metabolic process"/>
    <property type="evidence" value="ECO:0007669"/>
    <property type="project" value="TreeGrafter"/>
</dbReference>
<dbReference type="PANTHER" id="PTHR11556:SF35">
    <property type="entry name" value="SEDOHEPTULOSE-1,7-BISPHOSPHATASE, CHLOROPLASTIC"/>
    <property type="match status" value="1"/>
</dbReference>
<reference evidence="3" key="1">
    <citation type="journal article" date="2006" name="Nature">
        <title>Deciphering the evolution and metabolism of an anammox bacterium from a community genome.</title>
        <authorList>
            <person name="Strous M."/>
            <person name="Pelletier E."/>
            <person name="Mangenot S."/>
            <person name="Rattei T."/>
            <person name="Lehner A."/>
            <person name="Taylor M.W."/>
            <person name="Horn M."/>
            <person name="Daims H."/>
            <person name="Bartol-Mavel D."/>
            <person name="Wincker P."/>
            <person name="Barbe V."/>
            <person name="Fonknechten N."/>
            <person name="Vallenet D."/>
            <person name="Segurens B."/>
            <person name="Schenowitz-Truong C."/>
            <person name="Medigue C."/>
            <person name="Collingro A."/>
            <person name="Snel B."/>
            <person name="Dutilh B.E."/>
            <person name="OpDenCamp H.J.M."/>
            <person name="vanDerDrift C."/>
            <person name="Cirpus I."/>
            <person name="vanDePas-Schoonen K.T."/>
            <person name="Harhangi H.R."/>
            <person name="vanNiftrik L."/>
            <person name="Schmid M."/>
            <person name="Keltjens J."/>
            <person name="vanDeVossenberg J."/>
            <person name="Kartal B."/>
            <person name="Meier H."/>
            <person name="Frishman D."/>
            <person name="Huynen M.A."/>
            <person name="Mewes H."/>
            <person name="Weissenbach J."/>
            <person name="Jetten M.S.M."/>
            <person name="Wagner M."/>
            <person name="LePaslier D."/>
        </authorList>
    </citation>
    <scope>NUCLEOTIDE SEQUENCE</scope>
</reference>
<dbReference type="AlphaFoldDB" id="Q1PWU0"/>
<accession>Q1PWU0</accession>
<feature type="domain" description="Fructose-1-6-bisphosphatase class 1 C-terminal" evidence="2">
    <location>
        <begin position="1"/>
        <end position="83"/>
    </location>
</feature>
<dbReference type="PANTHER" id="PTHR11556">
    <property type="entry name" value="FRUCTOSE-1,6-BISPHOSPHATASE-RELATED"/>
    <property type="match status" value="1"/>
</dbReference>
<dbReference type="GO" id="GO:0005986">
    <property type="term" value="P:sucrose biosynthetic process"/>
    <property type="evidence" value="ECO:0007669"/>
    <property type="project" value="TreeGrafter"/>
</dbReference>
<dbReference type="InterPro" id="IPR044015">
    <property type="entry name" value="FBPase_C_dom"/>
</dbReference>
<sequence>MVVDLHSVLLEGGVYFYPEDAGHEGWKLRLLYECAPLAFLVEQAVGLSSTGTRRIPDIKAESIHQRALLVIGSTEEVSLYEKFFMNGSP</sequence>
<dbReference type="Gene3D" id="3.40.190.80">
    <property type="match status" value="1"/>
</dbReference>
<dbReference type="GO" id="GO:0030388">
    <property type="term" value="P:fructose 1,6-bisphosphate metabolic process"/>
    <property type="evidence" value="ECO:0007669"/>
    <property type="project" value="TreeGrafter"/>
</dbReference>
<dbReference type="SUPFAM" id="SSF56655">
    <property type="entry name" value="Carbohydrate phosphatase"/>
    <property type="match status" value="1"/>
</dbReference>
<dbReference type="GO" id="GO:0005737">
    <property type="term" value="C:cytoplasm"/>
    <property type="evidence" value="ECO:0007669"/>
    <property type="project" value="TreeGrafter"/>
</dbReference>
<proteinExistence type="predicted"/>
<evidence type="ECO:0000259" key="2">
    <source>
        <dbReference type="Pfam" id="PF18913"/>
    </source>
</evidence>
<dbReference type="EMBL" id="CT573073">
    <property type="protein sequence ID" value="CAJ71694.1"/>
    <property type="molecule type" value="Genomic_DNA"/>
</dbReference>
<dbReference type="GO" id="GO:0006094">
    <property type="term" value="P:gluconeogenesis"/>
    <property type="evidence" value="ECO:0007669"/>
    <property type="project" value="TreeGrafter"/>
</dbReference>
<reference evidence="3" key="2">
    <citation type="submission" date="2006-01" db="EMBL/GenBank/DDBJ databases">
        <authorList>
            <person name="Genoscope"/>
        </authorList>
    </citation>
    <scope>NUCLEOTIDE SEQUENCE</scope>
</reference>
<comment type="pathway">
    <text evidence="1">Carbohydrate biosynthesis.</text>
</comment>
<organism evidence="3">
    <name type="scientific">Kuenenia stuttgartiensis</name>
    <dbReference type="NCBI Taxonomy" id="174633"/>
    <lineage>
        <taxon>Bacteria</taxon>
        <taxon>Pseudomonadati</taxon>
        <taxon>Planctomycetota</taxon>
        <taxon>Candidatus Brocadiia</taxon>
        <taxon>Candidatus Brocadiales</taxon>
        <taxon>Candidatus Brocadiaceae</taxon>
        <taxon>Candidatus Kuenenia</taxon>
    </lineage>
</organism>
<evidence type="ECO:0000256" key="1">
    <source>
        <dbReference type="ARBA" id="ARBA00024331"/>
    </source>
</evidence>
<gene>
    <name evidence="3" type="ORF">kustc0949</name>
</gene>
<dbReference type="Pfam" id="PF18913">
    <property type="entry name" value="FBPase_C"/>
    <property type="match status" value="1"/>
</dbReference>
<evidence type="ECO:0000313" key="3">
    <source>
        <dbReference type="EMBL" id="CAJ71694.1"/>
    </source>
</evidence>